<dbReference type="RefSeq" id="WP_095848032.1">
    <property type="nucleotide sequence ID" value="NZ_CP014136.1"/>
</dbReference>
<dbReference type="InterPro" id="IPR051206">
    <property type="entry name" value="NAMLAA_amidase_2"/>
</dbReference>
<dbReference type="SUPFAM" id="SSF47090">
    <property type="entry name" value="PGBD-like"/>
    <property type="match status" value="1"/>
</dbReference>
<evidence type="ECO:0000256" key="4">
    <source>
        <dbReference type="ARBA" id="ARBA00022801"/>
    </source>
</evidence>
<evidence type="ECO:0000313" key="7">
    <source>
        <dbReference type="EMBL" id="ATA21447.1"/>
    </source>
</evidence>
<dbReference type="EMBL" id="CP014136">
    <property type="protein sequence ID" value="ATA21447.1"/>
    <property type="molecule type" value="Genomic_DNA"/>
</dbReference>
<dbReference type="GO" id="GO:0071555">
    <property type="term" value="P:cell wall organization"/>
    <property type="evidence" value="ECO:0007669"/>
    <property type="project" value="UniProtKB-KW"/>
</dbReference>
<feature type="domain" description="N-acetylmuramoyl-L-alanine amidase" evidence="6">
    <location>
        <begin position="31"/>
        <end position="177"/>
    </location>
</feature>
<dbReference type="Pfam" id="PF01510">
    <property type="entry name" value="Amidase_2"/>
    <property type="match status" value="1"/>
</dbReference>
<dbReference type="FunFam" id="3.40.80.10:FF:000003">
    <property type="entry name" value="N-acetylmuramoyl-L-alanine amidase"/>
    <property type="match status" value="1"/>
</dbReference>
<dbReference type="EC" id="3.5.1.28" evidence="3"/>
<dbReference type="PANTHER" id="PTHR30417:SF1">
    <property type="entry name" value="N-ACETYLMURAMOYL-L-ALANINE AMIDASE AMID"/>
    <property type="match status" value="1"/>
</dbReference>
<organism evidence="7 8">
    <name type="scientific">Gibbsiella quercinecans</name>
    <dbReference type="NCBI Taxonomy" id="929813"/>
    <lineage>
        <taxon>Bacteria</taxon>
        <taxon>Pseudomonadati</taxon>
        <taxon>Pseudomonadota</taxon>
        <taxon>Gammaproteobacteria</taxon>
        <taxon>Enterobacterales</taxon>
        <taxon>Yersiniaceae</taxon>
        <taxon>Gibbsiella</taxon>
    </lineage>
</organism>
<keyword evidence="5" id="KW-0961">Cell wall biogenesis/degradation</keyword>
<sequence length="276" mass="30647">MAKGLWIIAAASLLAGCQSGQQGEGGAYHVETRYRAQGADARIHFLVMHYTADDFHASLKTLTDEHVSAHYLLPAHPPRQNGQPVVYQLVPEAQRAWHAGASQWRGRTGLNDTSIGIEIVNRGFYRSLLFTHWQPYTPEQIALLVDLSRDIIKRYGIQPVDVVGHSDIAPLRKQDPGPLFPWRQLAQAGIGAWPDEADVRHYLAGRDRHAPVAMAPLLARLARYGYGVETDWDARQQRQLVAAFQMHFRPADFSGAPDAETEAIADALLSKYGAAR</sequence>
<gene>
    <name evidence="7" type="ORF">AWC35_20045</name>
</gene>
<dbReference type="CDD" id="cd06583">
    <property type="entry name" value="PGRP"/>
    <property type="match status" value="1"/>
</dbReference>
<dbReference type="Gene3D" id="3.40.80.10">
    <property type="entry name" value="Peptidoglycan recognition protein-like"/>
    <property type="match status" value="1"/>
</dbReference>
<dbReference type="KEGG" id="gqu:AWC35_20045"/>
<dbReference type="InterPro" id="IPR036365">
    <property type="entry name" value="PGBD-like_sf"/>
</dbReference>
<protein>
    <recommendedName>
        <fullName evidence="3">N-acetylmuramoyl-L-alanine amidase</fullName>
        <ecNumber evidence="3">3.5.1.28</ecNumber>
    </recommendedName>
</protein>
<evidence type="ECO:0000256" key="2">
    <source>
        <dbReference type="ARBA" id="ARBA00007553"/>
    </source>
</evidence>
<dbReference type="AlphaFoldDB" id="A0A250B5N6"/>
<dbReference type="PROSITE" id="PS51257">
    <property type="entry name" value="PROKAR_LIPOPROTEIN"/>
    <property type="match status" value="1"/>
</dbReference>
<dbReference type="InterPro" id="IPR002502">
    <property type="entry name" value="Amidase_domain"/>
</dbReference>
<dbReference type="GO" id="GO:0008745">
    <property type="term" value="F:N-acetylmuramoyl-L-alanine amidase activity"/>
    <property type="evidence" value="ECO:0007669"/>
    <property type="project" value="UniProtKB-EC"/>
</dbReference>
<evidence type="ECO:0000259" key="6">
    <source>
        <dbReference type="SMART" id="SM00644"/>
    </source>
</evidence>
<keyword evidence="8" id="KW-1185">Reference proteome</keyword>
<name>A0A250B5N6_9GAMM</name>
<dbReference type="InterPro" id="IPR036366">
    <property type="entry name" value="PGBDSf"/>
</dbReference>
<dbReference type="SUPFAM" id="SSF55846">
    <property type="entry name" value="N-acetylmuramoyl-L-alanine amidase-like"/>
    <property type="match status" value="1"/>
</dbReference>
<accession>A0A250B5N6</accession>
<dbReference type="PANTHER" id="PTHR30417">
    <property type="entry name" value="N-ACETYLMURAMOYL-L-ALANINE AMIDASE AMID"/>
    <property type="match status" value="1"/>
</dbReference>
<dbReference type="GO" id="GO:0009254">
    <property type="term" value="P:peptidoglycan turnover"/>
    <property type="evidence" value="ECO:0007669"/>
    <property type="project" value="TreeGrafter"/>
</dbReference>
<comment type="catalytic activity">
    <reaction evidence="1">
        <text>Hydrolyzes the link between N-acetylmuramoyl residues and L-amino acid residues in certain cell-wall glycopeptides.</text>
        <dbReference type="EC" id="3.5.1.28"/>
    </reaction>
</comment>
<evidence type="ECO:0000256" key="3">
    <source>
        <dbReference type="ARBA" id="ARBA00011901"/>
    </source>
</evidence>
<dbReference type="Gene3D" id="1.10.101.10">
    <property type="entry name" value="PGBD-like superfamily/PGBD"/>
    <property type="match status" value="1"/>
</dbReference>
<comment type="similarity">
    <text evidence="2">Belongs to the N-acetylmuramoyl-L-alanine amidase 2 family.</text>
</comment>
<dbReference type="GO" id="GO:0019867">
    <property type="term" value="C:outer membrane"/>
    <property type="evidence" value="ECO:0007669"/>
    <property type="project" value="TreeGrafter"/>
</dbReference>
<dbReference type="InterPro" id="IPR036505">
    <property type="entry name" value="Amidase/PGRP_sf"/>
</dbReference>
<dbReference type="SMART" id="SM00644">
    <property type="entry name" value="Ami_2"/>
    <property type="match status" value="1"/>
</dbReference>
<evidence type="ECO:0000256" key="1">
    <source>
        <dbReference type="ARBA" id="ARBA00001561"/>
    </source>
</evidence>
<dbReference type="Proteomes" id="UP000217182">
    <property type="component" value="Chromosome"/>
</dbReference>
<evidence type="ECO:0000256" key="5">
    <source>
        <dbReference type="ARBA" id="ARBA00023316"/>
    </source>
</evidence>
<reference evidence="7 8" key="1">
    <citation type="submission" date="2016-01" db="EMBL/GenBank/DDBJ databases">
        <authorList>
            <person name="Oliw E.H."/>
        </authorList>
    </citation>
    <scope>NUCLEOTIDE SEQUENCE [LARGE SCALE GENOMIC DNA]</scope>
    <source>
        <strain evidence="7 8">FRB97</strain>
    </source>
</reference>
<dbReference type="GO" id="GO:0009253">
    <property type="term" value="P:peptidoglycan catabolic process"/>
    <property type="evidence" value="ECO:0007669"/>
    <property type="project" value="InterPro"/>
</dbReference>
<dbReference type="OrthoDB" id="9794842at2"/>
<evidence type="ECO:0000313" key="8">
    <source>
        <dbReference type="Proteomes" id="UP000217182"/>
    </source>
</evidence>
<keyword evidence="4" id="KW-0378">Hydrolase</keyword>
<proteinExistence type="inferred from homology"/>